<keyword evidence="3" id="KW-0479">Metal-binding</keyword>
<evidence type="ECO:0000256" key="5">
    <source>
        <dbReference type="ARBA" id="ARBA00023004"/>
    </source>
</evidence>
<dbReference type="PANTHER" id="PTHR37424:SF1">
    <property type="entry name" value="BACTERIOFERRITIN-ASSOCIATED FERREDOXIN"/>
    <property type="match status" value="1"/>
</dbReference>
<reference evidence="12" key="1">
    <citation type="journal article" date="2019" name="Int. J. Syst. Evol. Microbiol.">
        <title>The Global Catalogue of Microorganisms (GCM) 10K type strain sequencing project: providing services to taxonomists for standard genome sequencing and annotation.</title>
        <authorList>
            <consortium name="The Broad Institute Genomics Platform"/>
            <consortium name="The Broad Institute Genome Sequencing Center for Infectious Disease"/>
            <person name="Wu L."/>
            <person name="Ma J."/>
        </authorList>
    </citation>
    <scope>NUCLEOTIDE SEQUENCE [LARGE SCALE GENOMIC DNA]</scope>
    <source>
        <strain evidence="12">NBRC 111980</strain>
    </source>
</reference>
<evidence type="ECO:0000256" key="8">
    <source>
        <dbReference type="ARBA" id="ARBA00039386"/>
    </source>
</evidence>
<evidence type="ECO:0000259" key="10">
    <source>
        <dbReference type="Pfam" id="PF04324"/>
    </source>
</evidence>
<name>A0ABQ5XS35_9GAMM</name>
<proteinExistence type="inferred from homology"/>
<dbReference type="Proteomes" id="UP001156670">
    <property type="component" value="Unassembled WGS sequence"/>
</dbReference>
<comment type="caution">
    <text evidence="11">The sequence shown here is derived from an EMBL/GenBank/DDBJ whole genome shotgun (WGS) entry which is preliminary data.</text>
</comment>
<sequence>MTIIRIRVEMRGMYICLCNAVTDHDIRRAAADGVRSFAELQARTGCSDCCGCCETEARSTLDKAIEQVTLDLPIFVAA</sequence>
<dbReference type="Pfam" id="PF04324">
    <property type="entry name" value="Fer2_BFD"/>
    <property type="match status" value="1"/>
</dbReference>
<protein>
    <recommendedName>
        <fullName evidence="8">Bacterioferritin-associated ferredoxin</fullName>
    </recommendedName>
</protein>
<keyword evidence="6" id="KW-0411">Iron-sulfur</keyword>
<evidence type="ECO:0000313" key="12">
    <source>
        <dbReference type="Proteomes" id="UP001156670"/>
    </source>
</evidence>
<gene>
    <name evidence="11" type="ORF">GCM10007901_23320</name>
</gene>
<evidence type="ECO:0000313" key="11">
    <source>
        <dbReference type="EMBL" id="GLQ93381.1"/>
    </source>
</evidence>
<dbReference type="InterPro" id="IPR007419">
    <property type="entry name" value="BFD-like_2Fe2S-bd_dom"/>
</dbReference>
<comment type="similarity">
    <text evidence="9">Belongs to the Bfd family.</text>
</comment>
<keyword evidence="1" id="KW-0813">Transport</keyword>
<evidence type="ECO:0000256" key="2">
    <source>
        <dbReference type="ARBA" id="ARBA00022714"/>
    </source>
</evidence>
<evidence type="ECO:0000256" key="6">
    <source>
        <dbReference type="ARBA" id="ARBA00023014"/>
    </source>
</evidence>
<evidence type="ECO:0000256" key="3">
    <source>
        <dbReference type="ARBA" id="ARBA00022723"/>
    </source>
</evidence>
<keyword evidence="2" id="KW-0001">2Fe-2S</keyword>
<comment type="cofactor">
    <cofactor evidence="7">
        <name>[2Fe-2S] cluster</name>
        <dbReference type="ChEBI" id="CHEBI:190135"/>
    </cofactor>
</comment>
<keyword evidence="12" id="KW-1185">Reference proteome</keyword>
<organism evidence="11 12">
    <name type="scientific">Dyella acidisoli</name>
    <dbReference type="NCBI Taxonomy" id="1867834"/>
    <lineage>
        <taxon>Bacteria</taxon>
        <taxon>Pseudomonadati</taxon>
        <taxon>Pseudomonadota</taxon>
        <taxon>Gammaproteobacteria</taxon>
        <taxon>Lysobacterales</taxon>
        <taxon>Rhodanobacteraceae</taxon>
        <taxon>Dyella</taxon>
    </lineage>
</organism>
<dbReference type="PANTHER" id="PTHR37424">
    <property type="entry name" value="BACTERIOFERRITIN-ASSOCIATED FERREDOXIN"/>
    <property type="match status" value="1"/>
</dbReference>
<evidence type="ECO:0000256" key="9">
    <source>
        <dbReference type="ARBA" id="ARBA00046332"/>
    </source>
</evidence>
<evidence type="ECO:0000256" key="7">
    <source>
        <dbReference type="ARBA" id="ARBA00034078"/>
    </source>
</evidence>
<keyword evidence="4" id="KW-0249">Electron transport</keyword>
<evidence type="ECO:0000256" key="1">
    <source>
        <dbReference type="ARBA" id="ARBA00022448"/>
    </source>
</evidence>
<dbReference type="EMBL" id="BSOB01000018">
    <property type="protein sequence ID" value="GLQ93381.1"/>
    <property type="molecule type" value="Genomic_DNA"/>
</dbReference>
<dbReference type="InterPro" id="IPR052371">
    <property type="entry name" value="BFD-associated_ferredoxin"/>
</dbReference>
<accession>A0ABQ5XS35</accession>
<feature type="domain" description="BFD-like [2Fe-2S]-binding" evidence="10">
    <location>
        <begin position="14"/>
        <end position="62"/>
    </location>
</feature>
<dbReference type="InterPro" id="IPR041854">
    <property type="entry name" value="BFD-like_2Fe2S-bd_dom_sf"/>
</dbReference>
<keyword evidence="5" id="KW-0408">Iron</keyword>
<dbReference type="Gene3D" id="1.10.10.1100">
    <property type="entry name" value="BFD-like [2Fe-2S]-binding domain"/>
    <property type="match status" value="1"/>
</dbReference>
<evidence type="ECO:0000256" key="4">
    <source>
        <dbReference type="ARBA" id="ARBA00022982"/>
    </source>
</evidence>